<protein>
    <submittedName>
        <fullName evidence="2">Uncharacterized protein</fullName>
    </submittedName>
</protein>
<organism evidence="2">
    <name type="scientific">Phytophthora nicotianae</name>
    <name type="common">Potato buckeye rot agent</name>
    <name type="synonym">Phytophthora parasitica</name>
    <dbReference type="NCBI Taxonomy" id="4792"/>
    <lineage>
        <taxon>Eukaryota</taxon>
        <taxon>Sar</taxon>
        <taxon>Stramenopiles</taxon>
        <taxon>Oomycota</taxon>
        <taxon>Peronosporomycetes</taxon>
        <taxon>Peronosporales</taxon>
        <taxon>Peronosporaceae</taxon>
        <taxon>Phytophthora</taxon>
    </lineage>
</organism>
<proteinExistence type="predicted"/>
<feature type="region of interest" description="Disordered" evidence="1">
    <location>
        <begin position="1"/>
        <end position="24"/>
    </location>
</feature>
<dbReference type="EMBL" id="KI686831">
    <property type="protein sequence ID" value="ETK84327.1"/>
    <property type="molecule type" value="Genomic_DNA"/>
</dbReference>
<feature type="region of interest" description="Disordered" evidence="1">
    <location>
        <begin position="106"/>
        <end position="148"/>
    </location>
</feature>
<dbReference type="AlphaFoldDB" id="W2GMY3"/>
<evidence type="ECO:0000313" key="2">
    <source>
        <dbReference type="EMBL" id="ETK84327.1"/>
    </source>
</evidence>
<evidence type="ECO:0000256" key="1">
    <source>
        <dbReference type="SAM" id="MobiDB-lite"/>
    </source>
</evidence>
<dbReference type="VEuPathDB" id="FungiDB:PPTG_24637"/>
<sequence length="148" mass="16664">MLGRCDRPHPSLPKSHKGNTELKNGRIRTEVGALVLLFKKRKRSLNVRMVASPAIYPVRRAISTRVRLMFVEEVIMPAIGVILDRHSLQQTSEISFCVNARTVQQNAKDDDLTSEEQTNAKPKVAPMVPQVVDDEAKDLKNEASQTKY</sequence>
<reference evidence="2" key="1">
    <citation type="submission" date="2013-11" db="EMBL/GenBank/DDBJ databases">
        <title>The Genome Sequence of Phytophthora parasitica CJ02B3.</title>
        <authorList>
            <consortium name="The Broad Institute Genomics Platform"/>
            <person name="Russ C."/>
            <person name="Tyler B."/>
            <person name="Panabieres F."/>
            <person name="Shan W."/>
            <person name="Tripathy S."/>
            <person name="Grunwald N."/>
            <person name="Machado M."/>
            <person name="Johnson C.S."/>
            <person name="Arredondo F."/>
            <person name="Hong C."/>
            <person name="Coffey M."/>
            <person name="Young S.K."/>
            <person name="Zeng Q."/>
            <person name="Gargeya S."/>
            <person name="Fitzgerald M."/>
            <person name="Abouelleil A."/>
            <person name="Alvarado L."/>
            <person name="Chapman S.B."/>
            <person name="Gainer-Dewar J."/>
            <person name="Goldberg J."/>
            <person name="Griggs A."/>
            <person name="Gujja S."/>
            <person name="Hansen M."/>
            <person name="Howarth C."/>
            <person name="Imamovic A."/>
            <person name="Ireland A."/>
            <person name="Larimer J."/>
            <person name="McCowan C."/>
            <person name="Murphy C."/>
            <person name="Pearson M."/>
            <person name="Poon T.W."/>
            <person name="Priest M."/>
            <person name="Roberts A."/>
            <person name="Saif S."/>
            <person name="Shea T."/>
            <person name="Sykes S."/>
            <person name="Wortman J."/>
            <person name="Nusbaum C."/>
            <person name="Birren B."/>
        </authorList>
    </citation>
    <scope>NUCLEOTIDE SEQUENCE [LARGE SCALE GENOMIC DNA]</scope>
    <source>
        <strain evidence="2">CJ02B3</strain>
    </source>
</reference>
<gene>
    <name evidence="2" type="ORF">L915_10700</name>
</gene>
<dbReference type="Proteomes" id="UP000053236">
    <property type="component" value="Unassembled WGS sequence"/>
</dbReference>
<name>W2GMY3_PHYNI</name>
<accession>W2GMY3</accession>